<dbReference type="Pfam" id="PF01738">
    <property type="entry name" value="DLH"/>
    <property type="match status" value="1"/>
</dbReference>
<dbReference type="InterPro" id="IPR002925">
    <property type="entry name" value="Dienelactn_hydro"/>
</dbReference>
<feature type="domain" description="Dienelactone hydrolase" evidence="1">
    <location>
        <begin position="3"/>
        <end position="198"/>
    </location>
</feature>
<dbReference type="Gene3D" id="3.40.50.1820">
    <property type="entry name" value="alpha/beta hydrolase"/>
    <property type="match status" value="1"/>
</dbReference>
<dbReference type="EMBL" id="QJNS01000720">
    <property type="protein sequence ID" value="RYO74669.1"/>
    <property type="molecule type" value="Genomic_DNA"/>
</dbReference>
<evidence type="ECO:0000259" key="1">
    <source>
        <dbReference type="Pfam" id="PF01738"/>
    </source>
</evidence>
<comment type="caution">
    <text evidence="2">The sequence shown here is derived from an EMBL/GenBank/DDBJ whole genome shotgun (WGS) entry which is preliminary data.</text>
</comment>
<name>A0ABY0GQU6_9PEZI</name>
<gene>
    <name evidence="2" type="ORF">DL762_010319</name>
</gene>
<dbReference type="PANTHER" id="PTHR17630:SF44">
    <property type="entry name" value="PROTEIN AIM2"/>
    <property type="match status" value="1"/>
</dbReference>
<dbReference type="SUPFAM" id="SSF53474">
    <property type="entry name" value="alpha/beta-Hydrolases"/>
    <property type="match status" value="1"/>
</dbReference>
<evidence type="ECO:0000313" key="3">
    <source>
        <dbReference type="Proteomes" id="UP000294003"/>
    </source>
</evidence>
<dbReference type="InterPro" id="IPR029058">
    <property type="entry name" value="AB_hydrolase_fold"/>
</dbReference>
<evidence type="ECO:0000313" key="2">
    <source>
        <dbReference type="EMBL" id="RYO74669.1"/>
    </source>
</evidence>
<dbReference type="PANTHER" id="PTHR17630">
    <property type="entry name" value="DIENELACTONE HYDROLASE"/>
    <property type="match status" value="1"/>
</dbReference>
<keyword evidence="3" id="KW-1185">Reference proteome</keyword>
<organism evidence="2 3">
    <name type="scientific">Monosporascus cannonballus</name>
    <dbReference type="NCBI Taxonomy" id="155416"/>
    <lineage>
        <taxon>Eukaryota</taxon>
        <taxon>Fungi</taxon>
        <taxon>Dikarya</taxon>
        <taxon>Ascomycota</taxon>
        <taxon>Pezizomycotina</taxon>
        <taxon>Sordariomycetes</taxon>
        <taxon>Xylariomycetidae</taxon>
        <taxon>Xylariales</taxon>
        <taxon>Xylariales incertae sedis</taxon>
        <taxon>Monosporascus</taxon>
    </lineage>
</organism>
<proteinExistence type="predicted"/>
<reference evidence="2 3" key="1">
    <citation type="submission" date="2018-06" db="EMBL/GenBank/DDBJ databases">
        <title>Complete Genomes of Monosporascus.</title>
        <authorList>
            <person name="Robinson A.J."/>
            <person name="Natvig D.O."/>
        </authorList>
    </citation>
    <scope>NUCLEOTIDE SEQUENCE [LARGE SCALE GENOMIC DNA]</scope>
    <source>
        <strain evidence="2 3">CBS 609.92</strain>
    </source>
</reference>
<accession>A0ABY0GQU6</accession>
<dbReference type="Proteomes" id="UP000294003">
    <property type="component" value="Unassembled WGS sequence"/>
</dbReference>
<protein>
    <recommendedName>
        <fullName evidence="1">Dienelactone hydrolase domain-containing protein</fullName>
    </recommendedName>
</protein>
<sequence>MEDAILLFTDAMGITFENNKLLADSFAANGYFVVMPDLFRGDAVPLDRPRNWSQTAWFRKHLPSDVGPVVCAVLREMKGSGCRTIAGVGYSIGNKYLSRFLRPGYLRAGFMAHPTWVEEEDILSIERPVSIAFAGGDGYVNRLQRQEIEMMLTEAKVPFQTNLFSDVPHGFAVRHIHDEKYNKFAKEQVFLQAIQWLDFYMKGEGSSKGGSAWT</sequence>